<dbReference type="SMART" id="SM00249">
    <property type="entry name" value="PHD"/>
    <property type="match status" value="1"/>
</dbReference>
<protein>
    <recommendedName>
        <fullName evidence="16">Chromatin modification-related protein</fullName>
    </recommendedName>
</protein>
<feature type="binding site" evidence="14">
    <location>
        <position position="520"/>
    </location>
    <ligand>
        <name>Zn(2+)</name>
        <dbReference type="ChEBI" id="CHEBI:29105"/>
        <label>1</label>
    </ligand>
</feature>
<feature type="compositionally biased region" description="Low complexity" evidence="17">
    <location>
        <begin position="328"/>
        <end position="337"/>
    </location>
</feature>
<dbReference type="CDD" id="cd16858">
    <property type="entry name" value="ING_ING3_Yng2p"/>
    <property type="match status" value="1"/>
</dbReference>
<feature type="binding site" evidence="14">
    <location>
        <position position="523"/>
    </location>
    <ligand>
        <name>Zn(2+)</name>
        <dbReference type="ChEBI" id="CHEBI:29105"/>
        <label>1</label>
    </ligand>
</feature>
<keyword evidence="6 14" id="KW-0862">Zinc</keyword>
<dbReference type="CDD" id="cd15505">
    <property type="entry name" value="PHD_ING"/>
    <property type="match status" value="1"/>
</dbReference>
<dbReference type="GO" id="GO:0008270">
    <property type="term" value="F:zinc ion binding"/>
    <property type="evidence" value="ECO:0007669"/>
    <property type="project" value="UniProtKB-KW"/>
</dbReference>
<keyword evidence="8" id="KW-0234">DNA repair</keyword>
<dbReference type="AlphaFoldDB" id="A0A1S9RQW9"/>
<evidence type="ECO:0000256" key="11">
    <source>
        <dbReference type="ARBA" id="ARBA00023306"/>
    </source>
</evidence>
<comment type="function">
    <text evidence="12">Component of the NuA4 histone acetyltransferase complex which is involved in transcriptional activation of selected genes principally by acetylation of nucleosomal histone H4 and H2A. The NuA4 complex is also involved in DNA repair. Involved in cell cycle progression and meiosis.</text>
</comment>
<dbReference type="SUPFAM" id="SSF57903">
    <property type="entry name" value="FYVE/PHD zinc finger"/>
    <property type="match status" value="1"/>
</dbReference>
<evidence type="ECO:0000256" key="17">
    <source>
        <dbReference type="SAM" id="MobiDB-lite"/>
    </source>
</evidence>
<dbReference type="InterPro" id="IPR001965">
    <property type="entry name" value="Znf_PHD"/>
</dbReference>
<dbReference type="InterPro" id="IPR019787">
    <property type="entry name" value="Znf_PHD-finger"/>
</dbReference>
<evidence type="ECO:0000259" key="18">
    <source>
        <dbReference type="PROSITE" id="PS50016"/>
    </source>
</evidence>
<dbReference type="PROSITE" id="PS01359">
    <property type="entry name" value="ZF_PHD_1"/>
    <property type="match status" value="1"/>
</dbReference>
<evidence type="ECO:0000256" key="6">
    <source>
        <dbReference type="ARBA" id="ARBA00022833"/>
    </source>
</evidence>
<dbReference type="Gene3D" id="6.10.140.1740">
    <property type="match status" value="1"/>
</dbReference>
<feature type="compositionally biased region" description="Low complexity" evidence="17">
    <location>
        <begin position="114"/>
        <end position="127"/>
    </location>
</feature>
<comment type="subunit">
    <text evidence="16">Component of an histone acetyltransferase complex. Interacts with H3K4me3 and to a lesser extent with H3K4me2.</text>
</comment>
<feature type="compositionally biased region" description="Polar residues" evidence="17">
    <location>
        <begin position="276"/>
        <end position="290"/>
    </location>
</feature>
<dbReference type="PANTHER" id="PTHR10333:SF100">
    <property type="entry name" value="CHROMATIN MODIFICATION-RELATED PROTEIN YNG2"/>
    <property type="match status" value="1"/>
</dbReference>
<evidence type="ECO:0000256" key="12">
    <source>
        <dbReference type="ARBA" id="ARBA00037044"/>
    </source>
</evidence>
<sequence>MAANQKPPSPPAGPPPATYDSARIEAGVLPVANVSHVAGALPAVAESAFQPQMVPRLRLIVKEPGTEGAVENLPPPSPLQPSRRPRGRPRKNSPFTPPKNATRKAAPQKPPQKAPQQRPAAATRNPPMAHGAEDCATVLEQFVHDAANLPLEINHLMEEIQAKDKSMQDYRATINSKDGSIQKFIKANGSLAPNPKEEQYNKAVLESYDRAIQLQDEKIQLSDKACVLLDRQIKRLDMRIRDLVNDGLLSNDPPLPSLFDNKNQYRDPPKVFFPDSTPSESPSYATPLNTTSGNANIILAAAQRLNQVSARAPGPTALAAQGGARSSAPATPAATTAVHLQQRQRESSAGAVDSKRRRLMNASLGTLPAASSNLRQSSLGPGTPKAGTPAGSRAGSVGPRAATVKKALTKKVAPHQQVKKIKASASSKHTKRSSSASGRVKVSKKSPTGEGDEDDDSMLSSADMSDSDKSDVADGDEDMDDDEEEDEGVEDTKVYCTCRTVSHGDMVACDNDSCPYEWFHWKCVGLTREPVGTWYCDECRKTLGK</sequence>
<dbReference type="InterPro" id="IPR013083">
    <property type="entry name" value="Znf_RING/FYVE/PHD"/>
</dbReference>
<evidence type="ECO:0000256" key="14">
    <source>
        <dbReference type="PIRSR" id="PIRSR628651-51"/>
    </source>
</evidence>
<keyword evidence="7 16" id="KW-0156">Chromatin regulator</keyword>
<evidence type="ECO:0000313" key="20">
    <source>
        <dbReference type="Proteomes" id="UP000190744"/>
    </source>
</evidence>
<feature type="site" description="Histone H3K4me3 binding" evidence="13">
    <location>
        <position position="518"/>
    </location>
</feature>
<feature type="binding site" evidence="14">
    <location>
        <position position="536"/>
    </location>
    <ligand>
        <name>Zn(2+)</name>
        <dbReference type="ChEBI" id="CHEBI:29105"/>
        <label>2</label>
    </ligand>
</feature>
<keyword evidence="11" id="KW-0131">Cell cycle</keyword>
<dbReference type="Pfam" id="PF12998">
    <property type="entry name" value="ING"/>
    <property type="match status" value="1"/>
</dbReference>
<dbReference type="InterPro" id="IPR024610">
    <property type="entry name" value="ING_N_histone-binding"/>
</dbReference>
<keyword evidence="10" id="KW-0469">Meiosis</keyword>
<feature type="compositionally biased region" description="Low complexity" evidence="17">
    <location>
        <begin position="380"/>
        <end position="391"/>
    </location>
</feature>
<dbReference type="GO" id="GO:0051321">
    <property type="term" value="P:meiotic cell cycle"/>
    <property type="evidence" value="ECO:0007669"/>
    <property type="project" value="UniProtKB-KW"/>
</dbReference>
<evidence type="ECO:0000256" key="9">
    <source>
        <dbReference type="ARBA" id="ARBA00023242"/>
    </source>
</evidence>
<evidence type="ECO:0000256" key="16">
    <source>
        <dbReference type="RuleBase" id="RU361213"/>
    </source>
</evidence>
<feature type="site" description="Histone H3K4me3 binding" evidence="13">
    <location>
        <position position="495"/>
    </location>
</feature>
<feature type="binding site" evidence="14">
    <location>
        <position position="539"/>
    </location>
    <ligand>
        <name>Zn(2+)</name>
        <dbReference type="ChEBI" id="CHEBI:29105"/>
        <label>2</label>
    </ligand>
</feature>
<dbReference type="GO" id="GO:0006355">
    <property type="term" value="P:regulation of DNA-templated transcription"/>
    <property type="evidence" value="ECO:0007669"/>
    <property type="project" value="TreeGrafter"/>
</dbReference>
<evidence type="ECO:0000256" key="3">
    <source>
        <dbReference type="ARBA" id="ARBA00022723"/>
    </source>
</evidence>
<evidence type="ECO:0000256" key="2">
    <source>
        <dbReference type="ARBA" id="ARBA00010210"/>
    </source>
</evidence>
<dbReference type="GO" id="GO:0035267">
    <property type="term" value="C:NuA4 histone acetyltransferase complex"/>
    <property type="evidence" value="ECO:0007669"/>
    <property type="project" value="TreeGrafter"/>
</dbReference>
<comment type="function">
    <text evidence="16">Component of an histone acetyltransferase complex.</text>
</comment>
<dbReference type="EMBL" id="LJBN01000125">
    <property type="protein sequence ID" value="OOQ87388.1"/>
    <property type="molecule type" value="Genomic_DNA"/>
</dbReference>
<evidence type="ECO:0000256" key="13">
    <source>
        <dbReference type="PIRSR" id="PIRSR628651-50"/>
    </source>
</evidence>
<keyword evidence="3 14" id="KW-0479">Metal-binding</keyword>
<feature type="compositionally biased region" description="Basic residues" evidence="17">
    <location>
        <begin position="407"/>
        <end position="432"/>
    </location>
</feature>
<dbReference type="GO" id="GO:0006325">
    <property type="term" value="P:chromatin organization"/>
    <property type="evidence" value="ECO:0007669"/>
    <property type="project" value="UniProtKB-KW"/>
</dbReference>
<evidence type="ECO:0000256" key="8">
    <source>
        <dbReference type="ARBA" id="ARBA00023204"/>
    </source>
</evidence>
<dbReference type="GO" id="GO:0005634">
    <property type="term" value="C:nucleus"/>
    <property type="evidence" value="ECO:0007669"/>
    <property type="project" value="UniProtKB-SubCell"/>
</dbReference>
<feature type="binding site" evidence="14">
    <location>
        <position position="514"/>
    </location>
    <ligand>
        <name>Zn(2+)</name>
        <dbReference type="ChEBI" id="CHEBI:29105"/>
        <label>2</label>
    </ligand>
</feature>
<dbReference type="PROSITE" id="PS50016">
    <property type="entry name" value="ZF_PHD_2"/>
    <property type="match status" value="1"/>
</dbReference>
<evidence type="ECO:0000256" key="4">
    <source>
        <dbReference type="ARBA" id="ARBA00022763"/>
    </source>
</evidence>
<dbReference type="InterPro" id="IPR011011">
    <property type="entry name" value="Znf_FYVE_PHD"/>
</dbReference>
<evidence type="ECO:0000256" key="15">
    <source>
        <dbReference type="PROSITE-ProRule" id="PRU00146"/>
    </source>
</evidence>
<comment type="caution">
    <text evidence="19">The sequence shown here is derived from an EMBL/GenBank/DDBJ whole genome shotgun (WGS) entry which is preliminary data.</text>
</comment>
<feature type="binding site" evidence="14">
    <location>
        <position position="498"/>
    </location>
    <ligand>
        <name>Zn(2+)</name>
        <dbReference type="ChEBI" id="CHEBI:29105"/>
        <label>1</label>
    </ligand>
</feature>
<evidence type="ECO:0000256" key="10">
    <source>
        <dbReference type="ARBA" id="ARBA00023254"/>
    </source>
</evidence>
<keyword evidence="9 16" id="KW-0539">Nucleus</keyword>
<feature type="compositionally biased region" description="Polar residues" evidence="17">
    <location>
        <begin position="369"/>
        <end position="379"/>
    </location>
</feature>
<feature type="compositionally biased region" description="Pro residues" evidence="17">
    <location>
        <begin position="7"/>
        <end position="17"/>
    </location>
</feature>
<keyword evidence="5 15" id="KW-0863">Zinc-finger</keyword>
<evidence type="ECO:0000256" key="5">
    <source>
        <dbReference type="ARBA" id="ARBA00022771"/>
    </source>
</evidence>
<feature type="domain" description="PHD-type" evidence="18">
    <location>
        <begin position="493"/>
        <end position="542"/>
    </location>
</feature>
<feature type="region of interest" description="Disordered" evidence="17">
    <location>
        <begin position="65"/>
        <end position="130"/>
    </location>
</feature>
<accession>A0A1S9RQW9</accession>
<feature type="binding site" evidence="14">
    <location>
        <position position="509"/>
    </location>
    <ligand>
        <name>Zn(2+)</name>
        <dbReference type="ChEBI" id="CHEBI:29105"/>
        <label>2</label>
    </ligand>
</feature>
<dbReference type="Gene3D" id="3.30.40.10">
    <property type="entry name" value="Zinc/RING finger domain, C3HC4 (zinc finger)"/>
    <property type="match status" value="1"/>
</dbReference>
<dbReference type="SMART" id="SM01408">
    <property type="entry name" value="ING"/>
    <property type="match status" value="1"/>
</dbReference>
<comment type="domain">
    <text evidence="16">The PHD-type zinc finger mediates the binding to H3K4me3.</text>
</comment>
<dbReference type="InterPro" id="IPR019786">
    <property type="entry name" value="Zinc_finger_PHD-type_CS"/>
</dbReference>
<feature type="binding site" evidence="14">
    <location>
        <position position="496"/>
    </location>
    <ligand>
        <name>Zn(2+)</name>
        <dbReference type="ChEBI" id="CHEBI:29105"/>
        <label>1</label>
    </ligand>
</feature>
<comment type="subcellular location">
    <subcellularLocation>
        <location evidence="1 16">Nucleus</location>
    </subcellularLocation>
</comment>
<keyword evidence="4" id="KW-0227">DNA damage</keyword>
<evidence type="ECO:0000313" key="19">
    <source>
        <dbReference type="EMBL" id="OOQ87388.1"/>
    </source>
</evidence>
<organism evidence="19 20">
    <name type="scientific">Penicillium brasilianum</name>
    <dbReference type="NCBI Taxonomy" id="104259"/>
    <lineage>
        <taxon>Eukaryota</taxon>
        <taxon>Fungi</taxon>
        <taxon>Dikarya</taxon>
        <taxon>Ascomycota</taxon>
        <taxon>Pezizomycotina</taxon>
        <taxon>Eurotiomycetes</taxon>
        <taxon>Eurotiomycetidae</taxon>
        <taxon>Eurotiales</taxon>
        <taxon>Aspergillaceae</taxon>
        <taxon>Penicillium</taxon>
    </lineage>
</organism>
<feature type="site" description="Histone H3K4me3 binding" evidence="13">
    <location>
        <position position="510"/>
    </location>
</feature>
<dbReference type="InterPro" id="IPR028651">
    <property type="entry name" value="ING_fam"/>
</dbReference>
<dbReference type="PANTHER" id="PTHR10333">
    <property type="entry name" value="INHIBITOR OF GROWTH PROTEIN"/>
    <property type="match status" value="1"/>
</dbReference>
<feature type="site" description="Histone H3K4me3 binding" evidence="13">
    <location>
        <position position="506"/>
    </location>
</feature>
<reference evidence="20" key="1">
    <citation type="submission" date="2015-09" db="EMBL/GenBank/DDBJ databases">
        <authorList>
            <person name="Fill T.P."/>
            <person name="Baretta J.F."/>
            <person name="de Almeida L.G."/>
            <person name="Rocha M."/>
            <person name="de Souza D.H."/>
            <person name="Malavazi I."/>
            <person name="Cerdeira L.T."/>
            <person name="Hong H."/>
            <person name="Samborskyy M."/>
            <person name="de Vasconcelos A.T."/>
            <person name="Leadlay P."/>
            <person name="Rodrigues-Filho E."/>
        </authorList>
    </citation>
    <scope>NUCLEOTIDE SEQUENCE [LARGE SCALE GENOMIC DNA]</scope>
    <source>
        <strain evidence="20">LaBioMMi 136</strain>
    </source>
</reference>
<comment type="similarity">
    <text evidence="2 16">Belongs to the ING family.</text>
</comment>
<name>A0A1S9RQW9_PENBI</name>
<gene>
    <name evidence="19" type="ORF">PEBR_17291</name>
</gene>
<evidence type="ECO:0000256" key="7">
    <source>
        <dbReference type="ARBA" id="ARBA00022853"/>
    </source>
</evidence>
<proteinExistence type="inferred from homology"/>
<dbReference type="GO" id="GO:0006281">
    <property type="term" value="P:DNA repair"/>
    <property type="evidence" value="ECO:0007669"/>
    <property type="project" value="UniProtKB-KW"/>
</dbReference>
<feature type="region of interest" description="Disordered" evidence="17">
    <location>
        <begin position="315"/>
        <end position="488"/>
    </location>
</feature>
<feature type="region of interest" description="Disordered" evidence="17">
    <location>
        <begin position="251"/>
        <end position="290"/>
    </location>
</feature>
<dbReference type="Proteomes" id="UP000190744">
    <property type="component" value="Unassembled WGS sequence"/>
</dbReference>
<feature type="compositionally biased region" description="Acidic residues" evidence="17">
    <location>
        <begin position="473"/>
        <end position="488"/>
    </location>
</feature>
<evidence type="ECO:0000256" key="1">
    <source>
        <dbReference type="ARBA" id="ARBA00004123"/>
    </source>
</evidence>
<feature type="region of interest" description="Disordered" evidence="17">
    <location>
        <begin position="1"/>
        <end position="21"/>
    </location>
</feature>